<organism evidence="1 2">
    <name type="scientific">Caballeronia glathei</name>
    <dbReference type="NCBI Taxonomy" id="60547"/>
    <lineage>
        <taxon>Bacteria</taxon>
        <taxon>Pseudomonadati</taxon>
        <taxon>Pseudomonadota</taxon>
        <taxon>Betaproteobacteria</taxon>
        <taxon>Burkholderiales</taxon>
        <taxon>Burkholderiaceae</taxon>
        <taxon>Caballeronia</taxon>
    </lineage>
</organism>
<proteinExistence type="predicted"/>
<sequence length="80" mass="8678">MSAFAVHVQEVSTETAISLLVSAGGGGRRKTIVDRGDPDRPLTSMCFIDLPTCRSIALDICLLTDADIPGNFVEHLRLRH</sequence>
<dbReference type="AlphaFoldDB" id="A0A069PJR7"/>
<protein>
    <submittedName>
        <fullName evidence="1">Uncharacterized protein</fullName>
    </submittedName>
</protein>
<keyword evidence="2" id="KW-1185">Reference proteome</keyword>
<comment type="caution">
    <text evidence="1">The sequence shown here is derived from an EMBL/GenBank/DDBJ whole genome shotgun (WGS) entry which is preliminary data.</text>
</comment>
<dbReference type="Proteomes" id="UP000027466">
    <property type="component" value="Unassembled WGS sequence"/>
</dbReference>
<reference evidence="1 2" key="1">
    <citation type="submission" date="2014-03" db="EMBL/GenBank/DDBJ databases">
        <title>Draft Genome Sequences of Four Burkholderia Strains.</title>
        <authorList>
            <person name="Liu X.Y."/>
            <person name="Li C.X."/>
            <person name="Xu J.H."/>
        </authorList>
    </citation>
    <scope>NUCLEOTIDE SEQUENCE [LARGE SCALE GENOMIC DNA]</scope>
    <source>
        <strain evidence="1 2">DSM 50014</strain>
    </source>
</reference>
<accession>A0A069PJR7</accession>
<evidence type="ECO:0000313" key="2">
    <source>
        <dbReference type="Proteomes" id="UP000027466"/>
    </source>
</evidence>
<dbReference type="EMBL" id="JFHC01000035">
    <property type="protein sequence ID" value="KDR40845.1"/>
    <property type="molecule type" value="Genomic_DNA"/>
</dbReference>
<gene>
    <name evidence="1" type="ORF">BG61_22860</name>
</gene>
<name>A0A069PJR7_9BURK</name>
<evidence type="ECO:0000313" key="1">
    <source>
        <dbReference type="EMBL" id="KDR40845.1"/>
    </source>
</evidence>